<dbReference type="GeneID" id="10459837"/>
<dbReference type="AlphaFoldDB" id="F4BTA8"/>
<dbReference type="InParanoid" id="F4BTA8"/>
<gene>
    <name evidence="2" type="ordered locus">MCON_0021</name>
</gene>
<keyword evidence="3" id="KW-1185">Reference proteome</keyword>
<dbReference type="KEGG" id="mcj:MCON_0021"/>
<dbReference type="Proteomes" id="UP000007807">
    <property type="component" value="Chromosome"/>
</dbReference>
<protein>
    <submittedName>
        <fullName evidence="2">Uncharacterized protein</fullName>
    </submittedName>
</protein>
<dbReference type="STRING" id="990316.MCON_0021"/>
<accession>F4BTA8</accession>
<feature type="compositionally biased region" description="Polar residues" evidence="1">
    <location>
        <begin position="52"/>
        <end position="71"/>
    </location>
</feature>
<reference evidence="2 3" key="1">
    <citation type="journal article" date="2011" name="J. Bacteriol.">
        <title>Complete genome sequence of Methanosaeta concilii, a specialist in aceticlastic methanogenesis.</title>
        <authorList>
            <person name="Barber R.D."/>
            <person name="Zhang L."/>
            <person name="Harnack M."/>
            <person name="Olson M.V."/>
            <person name="Kaul R."/>
            <person name="Ingram-Smith C."/>
            <person name="Smith K.S."/>
        </authorList>
    </citation>
    <scope>NUCLEOTIDE SEQUENCE [LARGE SCALE GENOMIC DNA]</scope>
    <source>
        <strain evidence="3">ATCC 5969 / DSM 3671 / JCM 10134 / NBRC 103675 / OCM 69 / GP-6</strain>
    </source>
</reference>
<feature type="region of interest" description="Disordered" evidence="1">
    <location>
        <begin position="27"/>
        <end position="96"/>
    </location>
</feature>
<feature type="compositionally biased region" description="Low complexity" evidence="1">
    <location>
        <begin position="27"/>
        <end position="42"/>
    </location>
</feature>
<name>F4BTA8_METSG</name>
<evidence type="ECO:0000313" key="2">
    <source>
        <dbReference type="EMBL" id="AEB66947.1"/>
    </source>
</evidence>
<evidence type="ECO:0000313" key="3">
    <source>
        <dbReference type="Proteomes" id="UP000007807"/>
    </source>
</evidence>
<dbReference type="HOGENOM" id="CLU_1100947_0_0_2"/>
<proteinExistence type="predicted"/>
<sequence length="252" mass="28041">MKWTLLAMAMLMLLCTASLGQLTPYSTTTTGGAPTPSTPTSPESMGLEIPKTITTSGQSPSVQESGQTIIRSTEEAAYSSAPESLKSTSSSPISTKATYPQATYPPGGMSQNSLYISYASQTVAGCNLYANLPLWMQISGKGNIWFYEWYPSGSLVTNYAGNVYYPGWYKRWFYADVPGWHILQYYCNGWSNYAYIYVNGPSHWVDPSPGPSPMPYPYPYPYPYYYSYDDGPMIYTYSYPSSSQGQPYNPYE</sequence>
<feature type="compositionally biased region" description="Low complexity" evidence="1">
    <location>
        <begin position="79"/>
        <end position="96"/>
    </location>
</feature>
<evidence type="ECO:0000256" key="1">
    <source>
        <dbReference type="SAM" id="MobiDB-lite"/>
    </source>
</evidence>
<dbReference type="EMBL" id="CP002565">
    <property type="protein sequence ID" value="AEB66947.1"/>
    <property type="molecule type" value="Genomic_DNA"/>
</dbReference>
<organism evidence="2 3">
    <name type="scientific">Methanothrix soehngenii (strain ATCC 5969 / DSM 3671 / JCM 10134 / NBRC 103675 / OCM 69 / GP-6)</name>
    <name type="common">Methanosaeta concilii</name>
    <dbReference type="NCBI Taxonomy" id="990316"/>
    <lineage>
        <taxon>Archaea</taxon>
        <taxon>Methanobacteriati</taxon>
        <taxon>Methanobacteriota</taxon>
        <taxon>Stenosarchaea group</taxon>
        <taxon>Methanomicrobia</taxon>
        <taxon>Methanotrichales</taxon>
        <taxon>Methanotrichaceae</taxon>
        <taxon>Methanothrix</taxon>
    </lineage>
</organism>
<dbReference type="RefSeq" id="WP_013718009.1">
    <property type="nucleotide sequence ID" value="NC_015416.1"/>
</dbReference>